<evidence type="ECO:0008006" key="3">
    <source>
        <dbReference type="Google" id="ProtNLM"/>
    </source>
</evidence>
<organism evidence="1 2">
    <name type="scientific">Coprococcus hominis</name>
    <name type="common">ex Arizal et al. 2022</name>
    <dbReference type="NCBI Taxonomy" id="2881262"/>
    <lineage>
        <taxon>Bacteria</taxon>
        <taxon>Bacillati</taxon>
        <taxon>Bacillota</taxon>
        <taxon>Clostridia</taxon>
        <taxon>Lachnospirales</taxon>
        <taxon>Lachnospiraceae</taxon>
        <taxon>Coprococcus</taxon>
    </lineage>
</organism>
<dbReference type="Proteomes" id="UP001198495">
    <property type="component" value="Unassembled WGS sequence"/>
</dbReference>
<dbReference type="RefSeq" id="WP_227573625.1">
    <property type="nucleotide sequence ID" value="NZ_JAJEQT010000013.1"/>
</dbReference>
<sequence length="553" mass="61978">MDRDYTTEKEQKYVELIESLALENNNCKFNQLSSGLMLSNVEVCHETYQDIITTNNYYYETTGCRTRRVFEKVRCFDSNFAGEETIQDDLNILKNNMQRARDLLSLSSLGNSVSEINYNLGRYGSAVALEGSIFGNDLSYAGIVEAIGFTEQAANSKAYYEQAFATVFIYVDGKPVYDMAAIEKILAKDASEITNAEYIVIAMAYTMMNEKDMETLFCDMMTLSDTCNYTWGQEHIGGPMVGNIKKDYYEWSIDDDKWNGFMQGLSLISTYNAQLVNVLQQDALVDQNIVENRYQLVQKEAIAQAIYNVHEFRNSYGEDRPYLNITCEGGNNKTYIINFKEEYITPMLGTLNSLHTSQITVGQSRSGVTSAAIVTDHVMVDLHNHFAPNFTSVGFSSPEAQQTFIAEHMFGFLLDVAGEGIDAGIEEAFGGNIPVVGNLISDGIGAMEDYYQGVEDATALEAAADELMKTNLYSYFDCAVSITNYQTNNISGEYLYADAGIQTIQIINDYNDMFDTEITIPQLLNDPYSVNEDYHLRIEEENAAGTDGAHFSR</sequence>
<gene>
    <name evidence="1" type="ORF">LKD28_13220</name>
</gene>
<dbReference type="EMBL" id="JAJEQT010000013">
    <property type="protein sequence ID" value="MCC2219968.1"/>
    <property type="molecule type" value="Genomic_DNA"/>
</dbReference>
<protein>
    <recommendedName>
        <fullName evidence="3">LXG domain of WXG superfamily protein</fullName>
    </recommendedName>
</protein>
<evidence type="ECO:0000313" key="1">
    <source>
        <dbReference type="EMBL" id="MCC2219968.1"/>
    </source>
</evidence>
<proteinExistence type="predicted"/>
<accession>A0ABS8FS27</accession>
<comment type="caution">
    <text evidence="1">The sequence shown here is derived from an EMBL/GenBank/DDBJ whole genome shotgun (WGS) entry which is preliminary data.</text>
</comment>
<keyword evidence="2" id="KW-1185">Reference proteome</keyword>
<evidence type="ECO:0000313" key="2">
    <source>
        <dbReference type="Proteomes" id="UP001198495"/>
    </source>
</evidence>
<name>A0ABS8FS27_9FIRM</name>
<reference evidence="1 2" key="1">
    <citation type="submission" date="2021-10" db="EMBL/GenBank/DDBJ databases">
        <title>Anaerobic single-cell dispensing facilitates the cultivation of human gut bacteria.</title>
        <authorList>
            <person name="Afrizal A."/>
        </authorList>
    </citation>
    <scope>NUCLEOTIDE SEQUENCE [LARGE SCALE GENOMIC DNA]</scope>
    <source>
        <strain evidence="1 2">CLA-AA-H212</strain>
    </source>
</reference>